<name>A0A4Q0M4I9_9SPHI</name>
<sequence>MKTCNYLFVILLLMSSAALINQVKAQKLNLLVGTYTDKGTSEGIYVYDFDINSGKASYKNVAKGIDNPSYLAISSDGKLVYAANESGEGTVTAFSFDRKSGALKTLNQQKSNGAAPCYVATNKKGSHVFAGNYSGGNFPAYPVQKDGALGKAVQVIQHSGNGVNKDRQEAPHVHSTVLSPDERFVMVSDLGTDKINIYHFDGSNVSQPVSPANPPFVSTGAGNGPRHLDFHPNGKYAYSIQEMTGNITVFGYKDGRLNSLQNISMLGDDFKGNTGAADIHVSPDGNFLYASNRGDANDIAIFSVNKSSGKLTLKGRSSTLGKGPRNFVIDPSGSYLLVGNQNSDLIVIFKRDKESGLLTDTGERIKVGSPVCLKFVE</sequence>
<evidence type="ECO:0000256" key="2">
    <source>
        <dbReference type="ARBA" id="ARBA00022526"/>
    </source>
</evidence>
<protein>
    <submittedName>
        <fullName evidence="4">Lactonase family protein</fullName>
    </submittedName>
</protein>
<comment type="similarity">
    <text evidence="1">Belongs to the cycloisomerase 2 family.</text>
</comment>
<dbReference type="Gene3D" id="2.130.10.10">
    <property type="entry name" value="YVTN repeat-like/Quinoprotein amine dehydrogenase"/>
    <property type="match status" value="1"/>
</dbReference>
<evidence type="ECO:0000256" key="1">
    <source>
        <dbReference type="ARBA" id="ARBA00005564"/>
    </source>
</evidence>
<comment type="caution">
    <text evidence="4">The sequence shown here is derived from an EMBL/GenBank/DDBJ whole genome shotgun (WGS) entry which is preliminary data.</text>
</comment>
<dbReference type="InterPro" id="IPR015943">
    <property type="entry name" value="WD40/YVTN_repeat-like_dom_sf"/>
</dbReference>
<dbReference type="InterPro" id="IPR011048">
    <property type="entry name" value="Haem_d1_sf"/>
</dbReference>
<organism evidence="4 5">
    <name type="scientific">Arcticibacter tournemirensis</name>
    <dbReference type="NCBI Taxonomy" id="699437"/>
    <lineage>
        <taxon>Bacteria</taxon>
        <taxon>Pseudomonadati</taxon>
        <taxon>Bacteroidota</taxon>
        <taxon>Sphingobacteriia</taxon>
        <taxon>Sphingobacteriales</taxon>
        <taxon>Sphingobacteriaceae</taxon>
        <taxon>Arcticibacter</taxon>
    </lineage>
</organism>
<dbReference type="GO" id="GO:0017057">
    <property type="term" value="F:6-phosphogluconolactonase activity"/>
    <property type="evidence" value="ECO:0007669"/>
    <property type="project" value="TreeGrafter"/>
</dbReference>
<dbReference type="InterPro" id="IPR050282">
    <property type="entry name" value="Cycloisomerase_2"/>
</dbReference>
<evidence type="ECO:0000256" key="3">
    <source>
        <dbReference type="SAM" id="SignalP"/>
    </source>
</evidence>
<dbReference type="Proteomes" id="UP000290848">
    <property type="component" value="Unassembled WGS sequence"/>
</dbReference>
<keyword evidence="2" id="KW-0313">Glucose metabolism</keyword>
<keyword evidence="2" id="KW-0119">Carbohydrate metabolism</keyword>
<dbReference type="SUPFAM" id="SSF51004">
    <property type="entry name" value="C-terminal (heme d1) domain of cytochrome cd1-nitrite reductase"/>
    <property type="match status" value="1"/>
</dbReference>
<dbReference type="EMBL" id="RXOC01000014">
    <property type="protein sequence ID" value="RXF67888.1"/>
    <property type="molecule type" value="Genomic_DNA"/>
</dbReference>
<keyword evidence="3" id="KW-0732">Signal</keyword>
<accession>A0A4Q0M4I9</accession>
<gene>
    <name evidence="4" type="ORF">EKH83_17730</name>
</gene>
<dbReference type="PANTHER" id="PTHR30344">
    <property type="entry name" value="6-PHOSPHOGLUCONOLACTONASE-RELATED"/>
    <property type="match status" value="1"/>
</dbReference>
<feature type="chain" id="PRO_5020227793" evidence="3">
    <location>
        <begin position="21"/>
        <end position="377"/>
    </location>
</feature>
<feature type="signal peptide" evidence="3">
    <location>
        <begin position="1"/>
        <end position="20"/>
    </location>
</feature>
<dbReference type="FunFam" id="2.130.10.10:FF:000306">
    <property type="entry name" value="3-carboxymuconate cyclase"/>
    <property type="match status" value="1"/>
</dbReference>
<dbReference type="RefSeq" id="WP_128770801.1">
    <property type="nucleotide sequence ID" value="NZ_RXOC01000014.1"/>
</dbReference>
<evidence type="ECO:0000313" key="5">
    <source>
        <dbReference type="Proteomes" id="UP000290848"/>
    </source>
</evidence>
<evidence type="ECO:0000313" key="4">
    <source>
        <dbReference type="EMBL" id="RXF67888.1"/>
    </source>
</evidence>
<dbReference type="PANTHER" id="PTHR30344:SF1">
    <property type="entry name" value="6-PHOSPHOGLUCONOLACTONASE"/>
    <property type="match status" value="1"/>
</dbReference>
<proteinExistence type="inferred from homology"/>
<dbReference type="Pfam" id="PF10282">
    <property type="entry name" value="Lactonase"/>
    <property type="match status" value="1"/>
</dbReference>
<dbReference type="GO" id="GO:0005829">
    <property type="term" value="C:cytosol"/>
    <property type="evidence" value="ECO:0007669"/>
    <property type="project" value="TreeGrafter"/>
</dbReference>
<dbReference type="InterPro" id="IPR019405">
    <property type="entry name" value="Lactonase_7-beta_prop"/>
</dbReference>
<dbReference type="AlphaFoldDB" id="A0A4Q0M4I9"/>
<dbReference type="GO" id="GO:0006006">
    <property type="term" value="P:glucose metabolic process"/>
    <property type="evidence" value="ECO:0007669"/>
    <property type="project" value="UniProtKB-KW"/>
</dbReference>
<reference evidence="4 5" key="1">
    <citation type="submission" date="2018-12" db="EMBL/GenBank/DDBJ databases">
        <title>The Draft Genome Sequence of the Soil Bacterium Pedobacter tournemirensis R1.</title>
        <authorList>
            <person name="He J."/>
        </authorList>
    </citation>
    <scope>NUCLEOTIDE SEQUENCE [LARGE SCALE GENOMIC DNA]</scope>
    <source>
        <strain evidence="4 5">R1</strain>
    </source>
</reference>